<keyword evidence="2" id="KW-1185">Reference proteome</keyword>
<organism evidence="1 2">
    <name type="scientific">Thelephora ganbajun</name>
    <name type="common">Ganba fungus</name>
    <dbReference type="NCBI Taxonomy" id="370292"/>
    <lineage>
        <taxon>Eukaryota</taxon>
        <taxon>Fungi</taxon>
        <taxon>Dikarya</taxon>
        <taxon>Basidiomycota</taxon>
        <taxon>Agaricomycotina</taxon>
        <taxon>Agaricomycetes</taxon>
        <taxon>Thelephorales</taxon>
        <taxon>Thelephoraceae</taxon>
        <taxon>Thelephora</taxon>
    </lineage>
</organism>
<evidence type="ECO:0000313" key="2">
    <source>
        <dbReference type="Proteomes" id="UP000886501"/>
    </source>
</evidence>
<comment type="caution">
    <text evidence="1">The sequence shown here is derived from an EMBL/GenBank/DDBJ whole genome shotgun (WGS) entry which is preliminary data.</text>
</comment>
<proteinExistence type="predicted"/>
<name>A0ACB6ZGC1_THEGA</name>
<dbReference type="EMBL" id="MU118010">
    <property type="protein sequence ID" value="KAF9648647.1"/>
    <property type="molecule type" value="Genomic_DNA"/>
</dbReference>
<reference evidence="1" key="2">
    <citation type="journal article" date="2020" name="Nat. Commun.">
        <title>Large-scale genome sequencing of mycorrhizal fungi provides insights into the early evolution of symbiotic traits.</title>
        <authorList>
            <person name="Miyauchi S."/>
            <person name="Kiss E."/>
            <person name="Kuo A."/>
            <person name="Drula E."/>
            <person name="Kohler A."/>
            <person name="Sanchez-Garcia M."/>
            <person name="Morin E."/>
            <person name="Andreopoulos B."/>
            <person name="Barry K.W."/>
            <person name="Bonito G."/>
            <person name="Buee M."/>
            <person name="Carver A."/>
            <person name="Chen C."/>
            <person name="Cichocki N."/>
            <person name="Clum A."/>
            <person name="Culley D."/>
            <person name="Crous P.W."/>
            <person name="Fauchery L."/>
            <person name="Girlanda M."/>
            <person name="Hayes R.D."/>
            <person name="Keri Z."/>
            <person name="LaButti K."/>
            <person name="Lipzen A."/>
            <person name="Lombard V."/>
            <person name="Magnuson J."/>
            <person name="Maillard F."/>
            <person name="Murat C."/>
            <person name="Nolan M."/>
            <person name="Ohm R.A."/>
            <person name="Pangilinan J."/>
            <person name="Pereira M.F."/>
            <person name="Perotto S."/>
            <person name="Peter M."/>
            <person name="Pfister S."/>
            <person name="Riley R."/>
            <person name="Sitrit Y."/>
            <person name="Stielow J.B."/>
            <person name="Szollosi G."/>
            <person name="Zifcakova L."/>
            <person name="Stursova M."/>
            <person name="Spatafora J.W."/>
            <person name="Tedersoo L."/>
            <person name="Vaario L.M."/>
            <person name="Yamada A."/>
            <person name="Yan M."/>
            <person name="Wang P."/>
            <person name="Xu J."/>
            <person name="Bruns T."/>
            <person name="Baldrian P."/>
            <person name="Vilgalys R."/>
            <person name="Dunand C."/>
            <person name="Henrissat B."/>
            <person name="Grigoriev I.V."/>
            <person name="Hibbett D."/>
            <person name="Nagy L.G."/>
            <person name="Martin F.M."/>
        </authorList>
    </citation>
    <scope>NUCLEOTIDE SEQUENCE</scope>
    <source>
        <strain evidence="1">P2</strain>
    </source>
</reference>
<dbReference type="Proteomes" id="UP000886501">
    <property type="component" value="Unassembled WGS sequence"/>
</dbReference>
<protein>
    <submittedName>
        <fullName evidence="1">Uncharacterized protein</fullName>
    </submittedName>
</protein>
<feature type="non-terminal residue" evidence="1">
    <location>
        <position position="1"/>
    </location>
</feature>
<evidence type="ECO:0000313" key="1">
    <source>
        <dbReference type="EMBL" id="KAF9648647.1"/>
    </source>
</evidence>
<gene>
    <name evidence="1" type="ORF">BDM02DRAFT_3071857</name>
</gene>
<accession>A0ACB6ZGC1</accession>
<sequence>PAGPSLDGDTNPSLLSWEGDRMFHIYIHDYCNKRGYTKTARELVNEADIPEGSQPPIDARQGLLF</sequence>
<reference evidence="1" key="1">
    <citation type="submission" date="2019-10" db="EMBL/GenBank/DDBJ databases">
        <authorList>
            <consortium name="DOE Joint Genome Institute"/>
            <person name="Kuo A."/>
            <person name="Miyauchi S."/>
            <person name="Kiss E."/>
            <person name="Drula E."/>
            <person name="Kohler A."/>
            <person name="Sanchez-Garcia M."/>
            <person name="Andreopoulos B."/>
            <person name="Barry K.W."/>
            <person name="Bonito G."/>
            <person name="Buee M."/>
            <person name="Carver A."/>
            <person name="Chen C."/>
            <person name="Cichocki N."/>
            <person name="Clum A."/>
            <person name="Culley D."/>
            <person name="Crous P.W."/>
            <person name="Fauchery L."/>
            <person name="Girlanda M."/>
            <person name="Hayes R."/>
            <person name="Keri Z."/>
            <person name="Labutti K."/>
            <person name="Lipzen A."/>
            <person name="Lombard V."/>
            <person name="Magnuson J."/>
            <person name="Maillard F."/>
            <person name="Morin E."/>
            <person name="Murat C."/>
            <person name="Nolan M."/>
            <person name="Ohm R."/>
            <person name="Pangilinan J."/>
            <person name="Pereira M."/>
            <person name="Perotto S."/>
            <person name="Peter M."/>
            <person name="Riley R."/>
            <person name="Sitrit Y."/>
            <person name="Stielow B."/>
            <person name="Szollosi G."/>
            <person name="Zifcakova L."/>
            <person name="Stursova M."/>
            <person name="Spatafora J.W."/>
            <person name="Tedersoo L."/>
            <person name="Vaario L.-M."/>
            <person name="Yamada A."/>
            <person name="Yan M."/>
            <person name="Wang P."/>
            <person name="Xu J."/>
            <person name="Bruns T."/>
            <person name="Baldrian P."/>
            <person name="Vilgalys R."/>
            <person name="Henrissat B."/>
            <person name="Grigoriev I.V."/>
            <person name="Hibbett D."/>
            <person name="Nagy L.G."/>
            <person name="Martin F.M."/>
        </authorList>
    </citation>
    <scope>NUCLEOTIDE SEQUENCE</scope>
    <source>
        <strain evidence="1">P2</strain>
    </source>
</reference>
<feature type="non-terminal residue" evidence="1">
    <location>
        <position position="65"/>
    </location>
</feature>